<dbReference type="EMBL" id="FNCA01000001">
    <property type="protein sequence ID" value="SDF30560.1"/>
    <property type="molecule type" value="Genomic_DNA"/>
</dbReference>
<evidence type="ECO:0000256" key="1">
    <source>
        <dbReference type="SAM" id="Phobius"/>
    </source>
</evidence>
<dbReference type="OrthoDB" id="99316at2157"/>
<comment type="caution">
    <text evidence="2">The sequence shown here is derived from an EMBL/GenBank/DDBJ whole genome shotgun (WGS) entry which is preliminary data.</text>
</comment>
<sequence length="169" mass="18510">MDINGTVEEKPDTNVPMVFSVICGSLYIILGLLQMASGAGRILIGTDFSIPLAGILLVPADLIGAFVLLLIGTVFIYGVMEMRSGIYEGISYAYVGILLALIFAIIYLLVSTGNMLEAYLLKNVEFAGWTPLSDMRPGIYLAILPLFAYIKWKDFFEPISGTNIRMDLK</sequence>
<protein>
    <submittedName>
        <fullName evidence="2">Uncharacterized protein</fullName>
    </submittedName>
</protein>
<keyword evidence="1" id="KW-0472">Membrane</keyword>
<reference evidence="2 3" key="1">
    <citation type="submission" date="2016-10" db="EMBL/GenBank/DDBJ databases">
        <authorList>
            <person name="Varghese N."/>
            <person name="Submissions S."/>
        </authorList>
    </citation>
    <scope>NUCLEOTIDE SEQUENCE [LARGE SCALE GENOMIC DNA]</scope>
    <source>
        <strain evidence="2 3">PL 12/M</strain>
    </source>
</reference>
<feature type="transmembrane region" description="Helical" evidence="1">
    <location>
        <begin position="92"/>
        <end position="110"/>
    </location>
</feature>
<keyword evidence="3" id="KW-1185">Reference proteome</keyword>
<keyword evidence="1" id="KW-1133">Transmembrane helix</keyword>
<proteinExistence type="predicted"/>
<keyword evidence="1" id="KW-0812">Transmembrane</keyword>
<organism evidence="2 3">
    <name type="scientific">Methanolobus vulcani</name>
    <dbReference type="NCBI Taxonomy" id="38026"/>
    <lineage>
        <taxon>Archaea</taxon>
        <taxon>Methanobacteriati</taxon>
        <taxon>Methanobacteriota</taxon>
        <taxon>Stenosarchaea group</taxon>
        <taxon>Methanomicrobia</taxon>
        <taxon>Methanosarcinales</taxon>
        <taxon>Methanosarcinaceae</taxon>
        <taxon>Methanolobus</taxon>
    </lineage>
</organism>
<name>A0A7Z7AUF4_9EURY</name>
<evidence type="ECO:0000313" key="2">
    <source>
        <dbReference type="EMBL" id="SDF30560.1"/>
    </source>
</evidence>
<dbReference type="AlphaFoldDB" id="A0A7Z7AUF4"/>
<gene>
    <name evidence="2" type="ORF">SAMN04488589_0290</name>
</gene>
<dbReference type="RefSeq" id="WP_091708056.1">
    <property type="nucleotide sequence ID" value="NZ_FNCA01000001.1"/>
</dbReference>
<dbReference type="Proteomes" id="UP000199259">
    <property type="component" value="Unassembled WGS sequence"/>
</dbReference>
<feature type="transmembrane region" description="Helical" evidence="1">
    <location>
        <begin position="54"/>
        <end position="80"/>
    </location>
</feature>
<feature type="transmembrane region" description="Helical" evidence="1">
    <location>
        <begin position="15"/>
        <end position="33"/>
    </location>
</feature>
<accession>A0A7Z7AUF4</accession>
<evidence type="ECO:0000313" key="3">
    <source>
        <dbReference type="Proteomes" id="UP000199259"/>
    </source>
</evidence>